<evidence type="ECO:0000313" key="2">
    <source>
        <dbReference type="Proteomes" id="UP000440367"/>
    </source>
</evidence>
<evidence type="ECO:0000313" key="1">
    <source>
        <dbReference type="EMBL" id="KAE9243623.1"/>
    </source>
</evidence>
<sequence>MAEVFRRIYDLHFSISEDAFDERKQRVLVEWSKQKELDKFWVYVEKQWLKGNFRRWQAYLTPCGFATTNDPCETFNRAFKRDYT</sequence>
<name>A0A6A3ZY76_9STRA</name>
<organism evidence="1 2">
    <name type="scientific">Phytophthora fragariae</name>
    <dbReference type="NCBI Taxonomy" id="53985"/>
    <lineage>
        <taxon>Eukaryota</taxon>
        <taxon>Sar</taxon>
        <taxon>Stramenopiles</taxon>
        <taxon>Oomycota</taxon>
        <taxon>Peronosporomycetes</taxon>
        <taxon>Peronosporales</taxon>
        <taxon>Peronosporaceae</taxon>
        <taxon>Phytophthora</taxon>
    </lineage>
</organism>
<dbReference type="AlphaFoldDB" id="A0A6A3ZY76"/>
<dbReference type="EMBL" id="QXGD01000314">
    <property type="protein sequence ID" value="KAE9243623.1"/>
    <property type="molecule type" value="Genomic_DNA"/>
</dbReference>
<gene>
    <name evidence="1" type="ORF">PF002_g8156</name>
</gene>
<accession>A0A6A3ZY76</accession>
<comment type="caution">
    <text evidence="1">The sequence shown here is derived from an EMBL/GenBank/DDBJ whole genome shotgun (WGS) entry which is preliminary data.</text>
</comment>
<dbReference type="Proteomes" id="UP000440367">
    <property type="component" value="Unassembled WGS sequence"/>
</dbReference>
<reference evidence="1 2" key="1">
    <citation type="submission" date="2018-08" db="EMBL/GenBank/DDBJ databases">
        <title>Genomic investigation of the strawberry pathogen Phytophthora fragariae indicates pathogenicity is determined by transcriptional variation in three key races.</title>
        <authorList>
            <person name="Adams T.M."/>
            <person name="Armitage A.D."/>
            <person name="Sobczyk M.K."/>
            <person name="Bates H.J."/>
            <person name="Dunwell J.M."/>
            <person name="Nellist C.F."/>
            <person name="Harrison R.J."/>
        </authorList>
    </citation>
    <scope>NUCLEOTIDE SEQUENCE [LARGE SCALE GENOMIC DNA]</scope>
    <source>
        <strain evidence="1 2">BC-1</strain>
    </source>
</reference>
<protein>
    <submittedName>
        <fullName evidence="1">Uncharacterized protein</fullName>
    </submittedName>
</protein>
<proteinExistence type="predicted"/>